<dbReference type="OrthoDB" id="194358at2759"/>
<protein>
    <submittedName>
        <fullName evidence="2">Uncharacterized protein</fullName>
    </submittedName>
</protein>
<gene>
    <name evidence="2" type="ORF">MAPG_04678</name>
</gene>
<accession>A0A0H2TVN4</accession>
<feature type="region of interest" description="Disordered" evidence="1">
    <location>
        <begin position="55"/>
        <end position="88"/>
    </location>
</feature>
<dbReference type="AlphaFoldDB" id="A0A0H2TVN4"/>
<proteinExistence type="predicted"/>
<reference evidence="2" key="1">
    <citation type="submission" date="2010-05" db="EMBL/GenBank/DDBJ databases">
        <title>The Genome Sequence of Magnaporthe poae strain ATCC 64411.</title>
        <authorList>
            <consortium name="The Broad Institute Genome Sequencing Platform"/>
            <consortium name="Broad Institute Genome Sequencing Center for Infectious Disease"/>
            <person name="Ma L.-J."/>
            <person name="Dead R."/>
            <person name="Young S."/>
            <person name="Zeng Q."/>
            <person name="Koehrsen M."/>
            <person name="Alvarado L."/>
            <person name="Berlin A."/>
            <person name="Chapman S.B."/>
            <person name="Chen Z."/>
            <person name="Freedman E."/>
            <person name="Gellesch M."/>
            <person name="Goldberg J."/>
            <person name="Griggs A."/>
            <person name="Gujja S."/>
            <person name="Heilman E.R."/>
            <person name="Heiman D."/>
            <person name="Hepburn T."/>
            <person name="Howarth C."/>
            <person name="Jen D."/>
            <person name="Larson L."/>
            <person name="Mehta T."/>
            <person name="Neiman D."/>
            <person name="Pearson M."/>
            <person name="Roberts A."/>
            <person name="Saif S."/>
            <person name="Shea T."/>
            <person name="Shenoy N."/>
            <person name="Sisk P."/>
            <person name="Stolte C."/>
            <person name="Sykes S."/>
            <person name="Walk T."/>
            <person name="White J."/>
            <person name="Yandava C."/>
            <person name="Haas B."/>
            <person name="Nusbaum C."/>
            <person name="Birren B."/>
        </authorList>
    </citation>
    <scope>NUCLEOTIDE SEQUENCE</scope>
    <source>
        <strain evidence="2">ATCC 64411</strain>
    </source>
</reference>
<feature type="non-terminal residue" evidence="2">
    <location>
        <position position="1"/>
    </location>
</feature>
<dbReference type="EMBL" id="GL876968">
    <property type="protein sequence ID" value="KLU85656.1"/>
    <property type="molecule type" value="Genomic_DNA"/>
</dbReference>
<dbReference type="VEuPathDB" id="FungiDB:MAPG_04678"/>
<reference evidence="2" key="2">
    <citation type="submission" date="2011-03" db="EMBL/GenBank/DDBJ databases">
        <title>Annotation of Magnaporthe poae ATCC 64411.</title>
        <authorList>
            <person name="Ma L.-J."/>
            <person name="Dead R."/>
            <person name="Young S.K."/>
            <person name="Zeng Q."/>
            <person name="Gargeya S."/>
            <person name="Fitzgerald M."/>
            <person name="Haas B."/>
            <person name="Abouelleil A."/>
            <person name="Alvarado L."/>
            <person name="Arachchi H.M."/>
            <person name="Berlin A."/>
            <person name="Brown A."/>
            <person name="Chapman S.B."/>
            <person name="Chen Z."/>
            <person name="Dunbar C."/>
            <person name="Freedman E."/>
            <person name="Gearin G."/>
            <person name="Gellesch M."/>
            <person name="Goldberg J."/>
            <person name="Griggs A."/>
            <person name="Gujja S."/>
            <person name="Heiman D."/>
            <person name="Howarth C."/>
            <person name="Larson L."/>
            <person name="Lui A."/>
            <person name="MacDonald P.J.P."/>
            <person name="Mehta T."/>
            <person name="Montmayeur A."/>
            <person name="Murphy C."/>
            <person name="Neiman D."/>
            <person name="Pearson M."/>
            <person name="Priest M."/>
            <person name="Roberts A."/>
            <person name="Saif S."/>
            <person name="Shea T."/>
            <person name="Shenoy N."/>
            <person name="Sisk P."/>
            <person name="Stolte C."/>
            <person name="Sykes S."/>
            <person name="Yandava C."/>
            <person name="Wortman J."/>
            <person name="Nusbaum C."/>
            <person name="Birren B."/>
        </authorList>
    </citation>
    <scope>NUCLEOTIDE SEQUENCE</scope>
    <source>
        <strain evidence="2">ATCC 64411</strain>
    </source>
</reference>
<evidence type="ECO:0000256" key="1">
    <source>
        <dbReference type="SAM" id="MobiDB-lite"/>
    </source>
</evidence>
<sequence length="139" mass="15390">KLLVRSGARVAYVKPQPGGDDGAVVVQNALAHAKKFPHILRWLLVERYTDQDKITNRPHDAAAAAAEESPDGSDKNWPPGSSKGLPGIGRVLQVPYLLVGTNREYGRMRKEPLRKYIRRAAEIKRSLRGKVIVPYTDPA</sequence>
<name>A0A0H2TVN4_MAGP6</name>
<organism evidence="2">
    <name type="scientific">Magnaporthiopsis poae (strain ATCC 64411 / 73-15)</name>
    <name type="common">Kentucky bluegrass fungus</name>
    <name type="synonym">Magnaporthe poae</name>
    <dbReference type="NCBI Taxonomy" id="644358"/>
    <lineage>
        <taxon>Eukaryota</taxon>
        <taxon>Fungi</taxon>
        <taxon>Dikarya</taxon>
        <taxon>Ascomycota</taxon>
        <taxon>Pezizomycotina</taxon>
        <taxon>Sordariomycetes</taxon>
        <taxon>Sordariomycetidae</taxon>
        <taxon>Magnaporthales</taxon>
        <taxon>Magnaporthaceae</taxon>
        <taxon>Magnaporthiopsis</taxon>
    </lineage>
</organism>
<evidence type="ECO:0000313" key="2">
    <source>
        <dbReference type="EMBL" id="KLU85656.1"/>
    </source>
</evidence>